<keyword evidence="3" id="KW-1185">Reference proteome</keyword>
<dbReference type="Gene3D" id="2.160.20.10">
    <property type="entry name" value="Single-stranded right-handed beta-helix, Pectin lyase-like"/>
    <property type="match status" value="1"/>
</dbReference>
<dbReference type="Proteomes" id="UP000825933">
    <property type="component" value="Unassembled WGS sequence"/>
</dbReference>
<gene>
    <name evidence="2" type="ORF">K8N75_11760</name>
</gene>
<dbReference type="InterPro" id="IPR011050">
    <property type="entry name" value="Pectin_lyase_fold/virulence"/>
</dbReference>
<evidence type="ECO:0000259" key="1">
    <source>
        <dbReference type="Pfam" id="PF07602"/>
    </source>
</evidence>
<feature type="domain" description="DUF1565" evidence="1">
    <location>
        <begin position="26"/>
        <end position="62"/>
    </location>
</feature>
<sequence length="75" mass="8314">MIFLLTFTGTASASNSTSNFYVDVNHGNDQSAGSLTYPWKSINHAALKVKPGNTVHISSGNYLIRQNIHITYKWN</sequence>
<evidence type="ECO:0000313" key="3">
    <source>
        <dbReference type="Proteomes" id="UP000825933"/>
    </source>
</evidence>
<comment type="caution">
    <text evidence="2">The sequence shown here is derived from an EMBL/GenBank/DDBJ whole genome shotgun (WGS) entry which is preliminary data.</text>
</comment>
<dbReference type="RefSeq" id="WP_223792256.1">
    <property type="nucleotide sequence ID" value="NZ_JAIOUQ010000014.1"/>
</dbReference>
<organism evidence="2 3">
    <name type="scientific">Methanobacterium spitsbergense</name>
    <dbReference type="NCBI Taxonomy" id="2874285"/>
    <lineage>
        <taxon>Archaea</taxon>
        <taxon>Methanobacteriati</taxon>
        <taxon>Methanobacteriota</taxon>
        <taxon>Methanomada group</taxon>
        <taxon>Methanobacteria</taxon>
        <taxon>Methanobacteriales</taxon>
        <taxon>Methanobacteriaceae</taxon>
        <taxon>Methanobacterium</taxon>
    </lineage>
</organism>
<dbReference type="InterPro" id="IPR011459">
    <property type="entry name" value="DUF1565"/>
</dbReference>
<dbReference type="SUPFAM" id="SSF51126">
    <property type="entry name" value="Pectin lyase-like"/>
    <property type="match status" value="1"/>
</dbReference>
<proteinExistence type="predicted"/>
<accession>A0A8T5URN8</accession>
<dbReference type="InterPro" id="IPR012334">
    <property type="entry name" value="Pectin_lyas_fold"/>
</dbReference>
<evidence type="ECO:0000313" key="2">
    <source>
        <dbReference type="EMBL" id="MBZ2166712.1"/>
    </source>
</evidence>
<reference evidence="3" key="1">
    <citation type="journal article" date="2022" name="Microbiol. Resour. Announc.">
        <title>Draft Genome Sequence of a Methanogenic Archaeon from West Spitsbergen Permafrost.</title>
        <authorList>
            <person name="Trubitsyn V."/>
            <person name="Rivkina E."/>
            <person name="Shcherbakova V."/>
        </authorList>
    </citation>
    <scope>NUCLEOTIDE SEQUENCE [LARGE SCALE GENOMIC DNA]</scope>
    <source>
        <strain evidence="3">VT</strain>
    </source>
</reference>
<name>A0A8T5URN8_9EURY</name>
<dbReference type="Pfam" id="PF07602">
    <property type="entry name" value="DUF1565"/>
    <property type="match status" value="1"/>
</dbReference>
<protein>
    <submittedName>
        <fullName evidence="2">DUF1565 domain-containing protein</fullName>
    </submittedName>
</protein>
<dbReference type="AlphaFoldDB" id="A0A8T5URN8"/>
<dbReference type="EMBL" id="JAIOUQ010000014">
    <property type="protein sequence ID" value="MBZ2166712.1"/>
    <property type="molecule type" value="Genomic_DNA"/>
</dbReference>